<dbReference type="CDD" id="cd03679">
    <property type="entry name" value="MM_CoA_mutase_alpha_like"/>
    <property type="match status" value="1"/>
</dbReference>
<dbReference type="GO" id="GO:0019678">
    <property type="term" value="P:propionate metabolic process, methylmalonyl pathway"/>
    <property type="evidence" value="ECO:0007669"/>
    <property type="project" value="TreeGrafter"/>
</dbReference>
<evidence type="ECO:0000313" key="10">
    <source>
        <dbReference type="Proteomes" id="UP000004690"/>
    </source>
</evidence>
<organism evidence="9 10">
    <name type="scientific">Galbibacter orientalis DSM 19592</name>
    <dbReference type="NCBI Taxonomy" id="926559"/>
    <lineage>
        <taxon>Bacteria</taxon>
        <taxon>Pseudomonadati</taxon>
        <taxon>Bacteroidota</taxon>
        <taxon>Flavobacteriia</taxon>
        <taxon>Flavobacteriales</taxon>
        <taxon>Flavobacteriaceae</taxon>
        <taxon>Galbibacter</taxon>
    </lineage>
</organism>
<dbReference type="Pfam" id="PF02310">
    <property type="entry name" value="B12-binding"/>
    <property type="match status" value="1"/>
</dbReference>
<keyword evidence="6" id="KW-0413">Isomerase</keyword>
<dbReference type="OrthoDB" id="9762378at2"/>
<gene>
    <name evidence="9" type="ORF">JoomaDRAFT_2276</name>
</gene>
<dbReference type="InterPro" id="IPR006099">
    <property type="entry name" value="MeMalonylCoA_mutase_a/b_cat"/>
</dbReference>
<dbReference type="RefSeq" id="WP_008612654.1">
    <property type="nucleotide sequence ID" value="NZ_JH651379.1"/>
</dbReference>
<dbReference type="GO" id="GO:0046872">
    <property type="term" value="F:metal ion binding"/>
    <property type="evidence" value="ECO:0007669"/>
    <property type="project" value="UniProtKB-KW"/>
</dbReference>
<proteinExistence type="inferred from homology"/>
<protein>
    <recommendedName>
        <fullName evidence="3">methylmalonyl-CoA mutase</fullName>
        <ecNumber evidence="3">5.4.99.2</ecNumber>
    </recommendedName>
</protein>
<evidence type="ECO:0000256" key="1">
    <source>
        <dbReference type="ARBA" id="ARBA00001922"/>
    </source>
</evidence>
<dbReference type="InterPro" id="IPR016176">
    <property type="entry name" value="Cbl-dep_enz_cat"/>
</dbReference>
<dbReference type="PANTHER" id="PTHR48101:SF4">
    <property type="entry name" value="METHYLMALONYL-COA MUTASE, MITOCHONDRIAL"/>
    <property type="match status" value="1"/>
</dbReference>
<dbReference type="HOGENOM" id="CLU_009523_3_1_10"/>
<dbReference type="InterPro" id="IPR006159">
    <property type="entry name" value="Acid_CoA_mut_C"/>
</dbReference>
<keyword evidence="4" id="KW-0846">Cobalamin</keyword>
<dbReference type="eggNOG" id="COG2185">
    <property type="taxonomic scope" value="Bacteria"/>
</dbReference>
<dbReference type="STRING" id="926559.JoomaDRAFT_2276"/>
<keyword evidence="7" id="KW-0170">Cobalt</keyword>
<dbReference type="Proteomes" id="UP000004690">
    <property type="component" value="Unassembled WGS sequence"/>
</dbReference>
<sequence>MKRKDLQHITLKKTLTKEGNASENITFPTAEKINLKAVYNKDDMKQLEHLNFAAGFPPFLRGPYSTMYVRKPWTIRQYAGFSTAEESNAFYRRNLEAGQKGLSVAFDLATHRGYDSDHERVVGDVGKAGVAIDSVEDMKILFDQIPLDKMSVSMTMNGAVLPIMAFYIVAAQEQRVDIKTLSGTIQNDILKEFMVRNTYIYPPTPSMKIIADIFEFTSKNMPKFNSISISGYHMQEAGATADIELAYTLADGLEYIKTGIKAGMDIDTFAPRLSFFWGIGMNHFMEIAKMRAARMLWAKLVKQFNPKNEKSLSLRTHCQTSGWSLTEQDPFNNVARTCIEATAATFGGTQSLHTNALDEAIALPTDFSARIARNTQLFLQEETEITKTVDPWAGSYYVESLTHKIANKAWKLIEEVETLGGMTKAIEAGIPKMRIEEAAARKQARIDSNQDIIVGVNKYRLEKEDPLQILEVDNQTVRKQQIERLESIKATRNEAAVTASLLKLSQSAKSGENNLLALAIEAAKNRATLGEISSALEEVFGRYKAKIQSFSGVYSKEVKQDKSFEKAKSMTDKFAEQEGRRPRILIAKMGQDGHDRGAKVVATGYADIGFDVDIGPLFQTPQEAAKQAVENDVHILGVSSLAAGHKTLVPEVINTLKKYGRDDIMVIVGGVIPKQDYQFLFDAGAVAVFGPGTKVSEAAIKILEILIEE</sequence>
<reference evidence="9 10" key="1">
    <citation type="submission" date="2012-02" db="EMBL/GenBank/DDBJ databases">
        <title>Improved High-Quality Draft genome of Joostella marina DSM 19592.</title>
        <authorList>
            <consortium name="US DOE Joint Genome Institute (JGI-PGF)"/>
            <person name="Lucas S."/>
            <person name="Copeland A."/>
            <person name="Lapidus A."/>
            <person name="Bruce D."/>
            <person name="Goodwin L."/>
            <person name="Pitluck S."/>
            <person name="Peters L."/>
            <person name="Chertkov O."/>
            <person name="Ovchinnikova G."/>
            <person name="Kyrpides N."/>
            <person name="Mavromatis K."/>
            <person name="Detter J.C."/>
            <person name="Han C."/>
            <person name="Land M."/>
            <person name="Hauser L."/>
            <person name="Markowitz V."/>
            <person name="Cheng J.-F."/>
            <person name="Hugenholtz P."/>
            <person name="Woyke T."/>
            <person name="Wu D."/>
            <person name="Tindall B."/>
            <person name="Brambilla E."/>
            <person name="Klenk H.-P."/>
            <person name="Eisen J.A."/>
        </authorList>
    </citation>
    <scope>NUCLEOTIDE SEQUENCE [LARGE SCALE GENOMIC DNA]</scope>
    <source>
        <strain evidence="9 10">DSM 19592</strain>
    </source>
</reference>
<dbReference type="PANTHER" id="PTHR48101">
    <property type="entry name" value="METHYLMALONYL-COA MUTASE, MITOCHONDRIAL-RELATED"/>
    <property type="match status" value="1"/>
</dbReference>
<comment type="cofactor">
    <cofactor evidence="1">
        <name>adenosylcob(III)alamin</name>
        <dbReference type="ChEBI" id="CHEBI:18408"/>
    </cofactor>
</comment>
<dbReference type="AlphaFoldDB" id="I3C6M1"/>
<accession>I3C6M1</accession>
<dbReference type="PROSITE" id="PS00544">
    <property type="entry name" value="METMALONYL_COA_MUTASE"/>
    <property type="match status" value="1"/>
</dbReference>
<dbReference type="Gene3D" id="3.20.20.240">
    <property type="entry name" value="Methylmalonyl-CoA mutase"/>
    <property type="match status" value="1"/>
</dbReference>
<dbReference type="NCBIfam" id="TIGR00641">
    <property type="entry name" value="acid_CoA_mut_N"/>
    <property type="match status" value="1"/>
</dbReference>
<dbReference type="SUPFAM" id="SSF52242">
    <property type="entry name" value="Cobalamin (vitamin B12)-binding domain"/>
    <property type="match status" value="1"/>
</dbReference>
<dbReference type="GO" id="GO:0005737">
    <property type="term" value="C:cytoplasm"/>
    <property type="evidence" value="ECO:0007669"/>
    <property type="project" value="TreeGrafter"/>
</dbReference>
<keyword evidence="5" id="KW-0479">Metal-binding</keyword>
<evidence type="ECO:0000259" key="8">
    <source>
        <dbReference type="PROSITE" id="PS51332"/>
    </source>
</evidence>
<dbReference type="eggNOG" id="COG1884">
    <property type="taxonomic scope" value="Bacteria"/>
</dbReference>
<evidence type="ECO:0000256" key="2">
    <source>
        <dbReference type="ARBA" id="ARBA00008465"/>
    </source>
</evidence>
<evidence type="ECO:0000256" key="3">
    <source>
        <dbReference type="ARBA" id="ARBA00012398"/>
    </source>
</evidence>
<dbReference type="EC" id="5.4.99.2" evidence="3"/>
<dbReference type="Pfam" id="PF01642">
    <property type="entry name" value="MM_CoA_mutase"/>
    <property type="match status" value="1"/>
</dbReference>
<evidence type="ECO:0000256" key="4">
    <source>
        <dbReference type="ARBA" id="ARBA00022628"/>
    </source>
</evidence>
<dbReference type="NCBIfam" id="NF006944">
    <property type="entry name" value="PRK09426.1"/>
    <property type="match status" value="1"/>
</dbReference>
<dbReference type="InterPro" id="IPR058549">
    <property type="entry name" value="MeMalonylCoA_mutase_a/b_site"/>
</dbReference>
<dbReference type="InterPro" id="IPR006098">
    <property type="entry name" value="MMCoA_mutase_a_cat"/>
</dbReference>
<feature type="domain" description="B12-binding" evidence="8">
    <location>
        <begin position="581"/>
        <end position="709"/>
    </location>
</feature>
<dbReference type="NCBIfam" id="TIGR00640">
    <property type="entry name" value="acid_CoA_mut_C"/>
    <property type="match status" value="1"/>
</dbReference>
<dbReference type="Gene3D" id="3.40.50.280">
    <property type="entry name" value="Cobalamin-binding domain"/>
    <property type="match status" value="1"/>
</dbReference>
<evidence type="ECO:0000256" key="6">
    <source>
        <dbReference type="ARBA" id="ARBA00023235"/>
    </source>
</evidence>
<dbReference type="GO" id="GO:0031419">
    <property type="term" value="F:cobalamin binding"/>
    <property type="evidence" value="ECO:0007669"/>
    <property type="project" value="UniProtKB-KW"/>
</dbReference>
<dbReference type="GO" id="GO:0004494">
    <property type="term" value="F:methylmalonyl-CoA mutase activity"/>
    <property type="evidence" value="ECO:0007669"/>
    <property type="project" value="UniProtKB-EC"/>
</dbReference>
<evidence type="ECO:0000313" key="9">
    <source>
        <dbReference type="EMBL" id="EIJ39264.1"/>
    </source>
</evidence>
<name>I3C6M1_9FLAO</name>
<dbReference type="CDD" id="cd02071">
    <property type="entry name" value="MM_CoA_mut_B12_BD"/>
    <property type="match status" value="1"/>
</dbReference>
<dbReference type="InterPro" id="IPR006158">
    <property type="entry name" value="Cobalamin-bd"/>
</dbReference>
<dbReference type="FunFam" id="3.40.50.280:FF:000002">
    <property type="entry name" value="Methylmalonyl-CoA mutase, mitochondrial"/>
    <property type="match status" value="1"/>
</dbReference>
<evidence type="ECO:0000256" key="7">
    <source>
        <dbReference type="ARBA" id="ARBA00023285"/>
    </source>
</evidence>
<evidence type="ECO:0000256" key="5">
    <source>
        <dbReference type="ARBA" id="ARBA00022723"/>
    </source>
</evidence>
<dbReference type="EMBL" id="JH651379">
    <property type="protein sequence ID" value="EIJ39264.1"/>
    <property type="molecule type" value="Genomic_DNA"/>
</dbReference>
<keyword evidence="10" id="KW-1185">Reference proteome</keyword>
<comment type="similarity">
    <text evidence="2">Belongs to the methylmalonyl-CoA mutase family.</text>
</comment>
<dbReference type="InterPro" id="IPR036724">
    <property type="entry name" value="Cobalamin-bd_sf"/>
</dbReference>
<dbReference type="FunFam" id="3.20.20.240:FF:000001">
    <property type="entry name" value="Probable methylmalonyl-coa mutase"/>
    <property type="match status" value="1"/>
</dbReference>
<dbReference type="PROSITE" id="PS51332">
    <property type="entry name" value="B12_BINDING"/>
    <property type="match status" value="1"/>
</dbReference>
<dbReference type="SUPFAM" id="SSF51703">
    <property type="entry name" value="Cobalamin (vitamin B12)-dependent enzymes"/>
    <property type="match status" value="1"/>
</dbReference>